<organism evidence="2 3">
    <name type="scientific">Araneus ventricosus</name>
    <name type="common">Orbweaver spider</name>
    <name type="synonym">Epeira ventricosa</name>
    <dbReference type="NCBI Taxonomy" id="182803"/>
    <lineage>
        <taxon>Eukaryota</taxon>
        <taxon>Metazoa</taxon>
        <taxon>Ecdysozoa</taxon>
        <taxon>Arthropoda</taxon>
        <taxon>Chelicerata</taxon>
        <taxon>Arachnida</taxon>
        <taxon>Araneae</taxon>
        <taxon>Araneomorphae</taxon>
        <taxon>Entelegynae</taxon>
        <taxon>Araneoidea</taxon>
        <taxon>Araneidae</taxon>
        <taxon>Araneus</taxon>
    </lineage>
</organism>
<evidence type="ECO:0000313" key="2">
    <source>
        <dbReference type="EMBL" id="GBM15356.1"/>
    </source>
</evidence>
<dbReference type="Proteomes" id="UP000499080">
    <property type="component" value="Unassembled WGS sequence"/>
</dbReference>
<gene>
    <name evidence="2" type="ORF">AVEN_199620_1</name>
</gene>
<dbReference type="AlphaFoldDB" id="A0A4Y2DH65"/>
<evidence type="ECO:0000313" key="3">
    <source>
        <dbReference type="Proteomes" id="UP000499080"/>
    </source>
</evidence>
<feature type="compositionally biased region" description="Polar residues" evidence="1">
    <location>
        <begin position="127"/>
        <end position="148"/>
    </location>
</feature>
<reference evidence="2 3" key="1">
    <citation type="journal article" date="2019" name="Sci. Rep.">
        <title>Orb-weaving spider Araneus ventricosus genome elucidates the spidroin gene catalogue.</title>
        <authorList>
            <person name="Kono N."/>
            <person name="Nakamura H."/>
            <person name="Ohtoshi R."/>
            <person name="Moran D.A.P."/>
            <person name="Shinohara A."/>
            <person name="Yoshida Y."/>
            <person name="Fujiwara M."/>
            <person name="Mori M."/>
            <person name="Tomita M."/>
            <person name="Arakawa K."/>
        </authorList>
    </citation>
    <scope>NUCLEOTIDE SEQUENCE [LARGE SCALE GENOMIC DNA]</scope>
</reference>
<name>A0A4Y2DH65_ARAVE</name>
<feature type="region of interest" description="Disordered" evidence="1">
    <location>
        <begin position="124"/>
        <end position="148"/>
    </location>
</feature>
<keyword evidence="3" id="KW-1185">Reference proteome</keyword>
<proteinExistence type="predicted"/>
<comment type="caution">
    <text evidence="2">The sequence shown here is derived from an EMBL/GenBank/DDBJ whole genome shotgun (WGS) entry which is preliminary data.</text>
</comment>
<protein>
    <submittedName>
        <fullName evidence="2">Uncharacterized protein</fullName>
    </submittedName>
</protein>
<dbReference type="EMBL" id="BGPR01000359">
    <property type="protein sequence ID" value="GBM15356.1"/>
    <property type="molecule type" value="Genomic_DNA"/>
</dbReference>
<evidence type="ECO:0000256" key="1">
    <source>
        <dbReference type="SAM" id="MobiDB-lite"/>
    </source>
</evidence>
<accession>A0A4Y2DH65</accession>
<sequence>MYQVGENTPPETATSKKKIPNLTCINCNNTGHAAAWKVCPAFPKFNTKQVNSSYANITKRNIPQHGRNQTQPKEIAQDPFNLTSLNEAKELLHTLQEIKKIVQEFHNIFEAYEVFNLPAKQDIHHFNPTQKPQVDQSSNTQDTPTAFS</sequence>